<gene>
    <name evidence="3" type="ORF">P5673_016344</name>
</gene>
<evidence type="ECO:0000256" key="1">
    <source>
        <dbReference type="SAM" id="MobiDB-lite"/>
    </source>
</evidence>
<sequence>MQASLAVQGFSALFVIFHFTVITFASKHPRQRKDARVMLKPVRGQLTLSSGRIKLGEVYLSGIPSLRGEQGERGTQGNKGTQGPKIRSPMARDCVQIIWGRECEMDVLKRFPSALFVNNIEALESVRVSHSSVLSTLTQL</sequence>
<protein>
    <submittedName>
        <fullName evidence="3">Uncharacterized protein</fullName>
    </submittedName>
</protein>
<keyword evidence="4" id="KW-1185">Reference proteome</keyword>
<keyword evidence="2" id="KW-0472">Membrane</keyword>
<dbReference type="EMBL" id="JARQWQ010000035">
    <property type="protein sequence ID" value="KAK2560610.1"/>
    <property type="molecule type" value="Genomic_DNA"/>
</dbReference>
<reference evidence="3" key="2">
    <citation type="journal article" date="2023" name="Science">
        <title>Genomic signatures of disease resistance in endangered staghorn corals.</title>
        <authorList>
            <person name="Vollmer S.V."/>
            <person name="Selwyn J.D."/>
            <person name="Despard B.A."/>
            <person name="Roesel C.L."/>
        </authorList>
    </citation>
    <scope>NUCLEOTIDE SEQUENCE</scope>
    <source>
        <strain evidence="3">K2</strain>
    </source>
</reference>
<organism evidence="3 4">
    <name type="scientific">Acropora cervicornis</name>
    <name type="common">Staghorn coral</name>
    <dbReference type="NCBI Taxonomy" id="6130"/>
    <lineage>
        <taxon>Eukaryota</taxon>
        <taxon>Metazoa</taxon>
        <taxon>Cnidaria</taxon>
        <taxon>Anthozoa</taxon>
        <taxon>Hexacorallia</taxon>
        <taxon>Scleractinia</taxon>
        <taxon>Astrocoeniina</taxon>
        <taxon>Acroporidae</taxon>
        <taxon>Acropora</taxon>
    </lineage>
</organism>
<accession>A0AAD9QG21</accession>
<reference evidence="3" key="1">
    <citation type="journal article" date="2023" name="G3 (Bethesda)">
        <title>Whole genome assembly and annotation of the endangered Caribbean coral Acropora cervicornis.</title>
        <authorList>
            <person name="Selwyn J.D."/>
            <person name="Vollmer S.V."/>
        </authorList>
    </citation>
    <scope>NUCLEOTIDE SEQUENCE</scope>
    <source>
        <strain evidence="3">K2</strain>
    </source>
</reference>
<name>A0AAD9QG21_ACRCE</name>
<proteinExistence type="predicted"/>
<dbReference type="Proteomes" id="UP001249851">
    <property type="component" value="Unassembled WGS sequence"/>
</dbReference>
<comment type="caution">
    <text evidence="3">The sequence shown here is derived from an EMBL/GenBank/DDBJ whole genome shotgun (WGS) entry which is preliminary data.</text>
</comment>
<evidence type="ECO:0000256" key="2">
    <source>
        <dbReference type="SAM" id="Phobius"/>
    </source>
</evidence>
<feature type="transmembrane region" description="Helical" evidence="2">
    <location>
        <begin position="6"/>
        <end position="26"/>
    </location>
</feature>
<evidence type="ECO:0000313" key="3">
    <source>
        <dbReference type="EMBL" id="KAK2560610.1"/>
    </source>
</evidence>
<dbReference type="AlphaFoldDB" id="A0AAD9QG21"/>
<keyword evidence="2" id="KW-0812">Transmembrane</keyword>
<feature type="region of interest" description="Disordered" evidence="1">
    <location>
        <begin position="66"/>
        <end position="87"/>
    </location>
</feature>
<keyword evidence="2" id="KW-1133">Transmembrane helix</keyword>
<evidence type="ECO:0000313" key="4">
    <source>
        <dbReference type="Proteomes" id="UP001249851"/>
    </source>
</evidence>